<name>A0ABP7X8D5_9GAMM</name>
<evidence type="ECO:0008006" key="4">
    <source>
        <dbReference type="Google" id="ProtNLM"/>
    </source>
</evidence>
<sequence>MGAGSCALFLGALTVSSSLSAQTLPVVGDLLDVGLVLGGDMLSGTLLNDTLSLPGAGLVLGGDLLDSVGSVSTFELLGSLPGLSAAELSKTAATPQ</sequence>
<protein>
    <recommendedName>
        <fullName evidence="4">Secreted protein</fullName>
    </recommendedName>
</protein>
<evidence type="ECO:0000313" key="2">
    <source>
        <dbReference type="EMBL" id="GAA4107193.1"/>
    </source>
</evidence>
<feature type="chain" id="PRO_5045745852" description="Secreted protein" evidence="1">
    <location>
        <begin position="22"/>
        <end position="96"/>
    </location>
</feature>
<dbReference type="Proteomes" id="UP001500392">
    <property type="component" value="Unassembled WGS sequence"/>
</dbReference>
<feature type="signal peptide" evidence="1">
    <location>
        <begin position="1"/>
        <end position="21"/>
    </location>
</feature>
<evidence type="ECO:0000256" key="1">
    <source>
        <dbReference type="SAM" id="SignalP"/>
    </source>
</evidence>
<proteinExistence type="predicted"/>
<organism evidence="2 3">
    <name type="scientific">Zhongshania borealis</name>
    <dbReference type="NCBI Taxonomy" id="889488"/>
    <lineage>
        <taxon>Bacteria</taxon>
        <taxon>Pseudomonadati</taxon>
        <taxon>Pseudomonadota</taxon>
        <taxon>Gammaproteobacteria</taxon>
        <taxon>Cellvibrionales</taxon>
        <taxon>Spongiibacteraceae</taxon>
        <taxon>Zhongshania</taxon>
    </lineage>
</organism>
<gene>
    <name evidence="2" type="ORF">GCM10022414_38100</name>
</gene>
<keyword evidence="3" id="KW-1185">Reference proteome</keyword>
<keyword evidence="1" id="KW-0732">Signal</keyword>
<accession>A0ABP7X8D5</accession>
<evidence type="ECO:0000313" key="3">
    <source>
        <dbReference type="Proteomes" id="UP001500392"/>
    </source>
</evidence>
<comment type="caution">
    <text evidence="2">The sequence shown here is derived from an EMBL/GenBank/DDBJ whole genome shotgun (WGS) entry which is preliminary data.</text>
</comment>
<dbReference type="EMBL" id="BAABDM010000017">
    <property type="protein sequence ID" value="GAA4107193.1"/>
    <property type="molecule type" value="Genomic_DNA"/>
</dbReference>
<reference evidence="3" key="1">
    <citation type="journal article" date="2019" name="Int. J. Syst. Evol. Microbiol.">
        <title>The Global Catalogue of Microorganisms (GCM) 10K type strain sequencing project: providing services to taxonomists for standard genome sequencing and annotation.</title>
        <authorList>
            <consortium name="The Broad Institute Genomics Platform"/>
            <consortium name="The Broad Institute Genome Sequencing Center for Infectious Disease"/>
            <person name="Wu L."/>
            <person name="Ma J."/>
        </authorList>
    </citation>
    <scope>NUCLEOTIDE SEQUENCE [LARGE SCALE GENOMIC DNA]</scope>
    <source>
        <strain evidence="3">JCM 17304</strain>
    </source>
</reference>